<keyword evidence="1" id="KW-0175">Coiled coil</keyword>
<keyword evidence="5" id="KW-1185">Reference proteome</keyword>
<organism evidence="4 5">
    <name type="scientific">Saccharomycodes ludwigii</name>
    <dbReference type="NCBI Taxonomy" id="36035"/>
    <lineage>
        <taxon>Eukaryota</taxon>
        <taxon>Fungi</taxon>
        <taxon>Dikarya</taxon>
        <taxon>Ascomycota</taxon>
        <taxon>Saccharomycotina</taxon>
        <taxon>Saccharomycetes</taxon>
        <taxon>Saccharomycodales</taxon>
        <taxon>Saccharomycodaceae</taxon>
        <taxon>Saccharomycodes</taxon>
    </lineage>
</organism>
<dbReference type="VEuPathDB" id="FungiDB:SCODWIG_02732"/>
<accession>A0A376B8N2</accession>
<dbReference type="AlphaFoldDB" id="A0A376B8N2"/>
<dbReference type="InterPro" id="IPR042855">
    <property type="entry name" value="V_SNARE_CC"/>
</dbReference>
<dbReference type="InterPro" id="IPR038426">
    <property type="entry name" value="Nyv1_longin_sf"/>
</dbReference>
<keyword evidence="2" id="KW-0472">Membrane</keyword>
<gene>
    <name evidence="4" type="ORF">SCODWIG_02732</name>
</gene>
<dbReference type="InterPro" id="IPR016444">
    <property type="entry name" value="Synaptobrevin/VAMP"/>
</dbReference>
<dbReference type="PROSITE" id="PS50892">
    <property type="entry name" value="V_SNARE"/>
    <property type="match status" value="1"/>
</dbReference>
<dbReference type="GO" id="GO:0016020">
    <property type="term" value="C:membrane"/>
    <property type="evidence" value="ECO:0007669"/>
    <property type="project" value="InterPro"/>
</dbReference>
<dbReference type="PRINTS" id="PR00219">
    <property type="entry name" value="SYNAPTOBREVN"/>
</dbReference>
<keyword evidence="2" id="KW-0812">Transmembrane</keyword>
<name>A0A376B8N2_9ASCO</name>
<reference evidence="5" key="1">
    <citation type="submission" date="2018-06" db="EMBL/GenBank/DDBJ databases">
        <authorList>
            <person name="Guldener U."/>
        </authorList>
    </citation>
    <scope>NUCLEOTIDE SEQUENCE [LARGE SCALE GENOMIC DNA]</scope>
    <source>
        <strain evidence="5">UTAD17</strain>
    </source>
</reference>
<feature type="domain" description="V-SNARE coiled-coil homology" evidence="3">
    <location>
        <begin position="176"/>
        <end position="236"/>
    </location>
</feature>
<evidence type="ECO:0000313" key="4">
    <source>
        <dbReference type="EMBL" id="SSD60971.1"/>
    </source>
</evidence>
<dbReference type="OrthoDB" id="190375at2759"/>
<feature type="transmembrane region" description="Helical" evidence="2">
    <location>
        <begin position="240"/>
        <end position="259"/>
    </location>
</feature>
<evidence type="ECO:0000259" key="3">
    <source>
        <dbReference type="PROSITE" id="PS50892"/>
    </source>
</evidence>
<dbReference type="PANTHER" id="PTHR45701">
    <property type="entry name" value="SYNAPTOBREVIN FAMILY MEMBER"/>
    <property type="match status" value="1"/>
</dbReference>
<dbReference type="Pfam" id="PF09426">
    <property type="entry name" value="Nyv1_longin"/>
    <property type="match status" value="1"/>
</dbReference>
<dbReference type="Gene3D" id="1.20.5.110">
    <property type="match status" value="1"/>
</dbReference>
<evidence type="ECO:0000256" key="1">
    <source>
        <dbReference type="PROSITE-ProRule" id="PRU00290"/>
    </source>
</evidence>
<proteinExistence type="predicted"/>
<dbReference type="EMBL" id="UFAJ01000519">
    <property type="protein sequence ID" value="SSD60971.1"/>
    <property type="molecule type" value="Genomic_DNA"/>
</dbReference>
<protein>
    <recommendedName>
        <fullName evidence="3">V-SNARE coiled-coil homology domain-containing protein</fullName>
    </recommendedName>
</protein>
<dbReference type="SUPFAM" id="SSF58038">
    <property type="entry name" value="SNARE fusion complex"/>
    <property type="match status" value="1"/>
</dbReference>
<dbReference type="CDD" id="cd15843">
    <property type="entry name" value="R-SNARE"/>
    <property type="match status" value="1"/>
</dbReference>
<dbReference type="Pfam" id="PF00957">
    <property type="entry name" value="Synaptobrevin"/>
    <property type="match status" value="1"/>
</dbReference>
<dbReference type="Proteomes" id="UP000262825">
    <property type="component" value="Unassembled WGS sequence"/>
</dbReference>
<dbReference type="InterPro" id="IPR001388">
    <property type="entry name" value="Synaptobrevin-like"/>
</dbReference>
<sequence length="262" mass="30407">MSTKSNYKYHYKITYLCSVKRLPSASNENNEAYQILGEYFNDNSQDTTNYGSIAIDKSINIQLLRKILIEQIEYPSNNAEGLKGRRQSHCAYQTLEDYIDGYKFFLLCNYDNSQFYVVVISNRTPKSLAIRLLQYLEEHDPSVTGSTITDINNRLKEIVITVQNDFNKEVEDKLDINVDLERDLQDVIKIMNDNIDKVLLRNDKMDSLVNKTHQLNNSGVKFRRRAIQLKRKMWFQKVKFKAVISIILISLIGGVILFLSGK</sequence>
<keyword evidence="2" id="KW-1133">Transmembrane helix</keyword>
<dbReference type="GO" id="GO:0016192">
    <property type="term" value="P:vesicle-mediated transport"/>
    <property type="evidence" value="ECO:0007669"/>
    <property type="project" value="InterPro"/>
</dbReference>
<evidence type="ECO:0000256" key="2">
    <source>
        <dbReference type="SAM" id="Phobius"/>
    </source>
</evidence>
<evidence type="ECO:0000313" key="5">
    <source>
        <dbReference type="Proteomes" id="UP000262825"/>
    </source>
</evidence>
<dbReference type="InterPro" id="IPR019005">
    <property type="entry name" value="Vacuolar_R-SNAR_Nyv1_longi_dom"/>
</dbReference>
<dbReference type="Gene3D" id="3.30.450.230">
    <property type="entry name" value="Vacuolar R-SNARE Nyv1, longin domain"/>
    <property type="match status" value="1"/>
</dbReference>